<proteinExistence type="predicted"/>
<organism evidence="2 3">
    <name type="scientific">Leersia perrieri</name>
    <dbReference type="NCBI Taxonomy" id="77586"/>
    <lineage>
        <taxon>Eukaryota</taxon>
        <taxon>Viridiplantae</taxon>
        <taxon>Streptophyta</taxon>
        <taxon>Embryophyta</taxon>
        <taxon>Tracheophyta</taxon>
        <taxon>Spermatophyta</taxon>
        <taxon>Magnoliopsida</taxon>
        <taxon>Liliopsida</taxon>
        <taxon>Poales</taxon>
        <taxon>Poaceae</taxon>
        <taxon>BOP clade</taxon>
        <taxon>Oryzoideae</taxon>
        <taxon>Oryzeae</taxon>
        <taxon>Oryzinae</taxon>
        <taxon>Leersia</taxon>
    </lineage>
</organism>
<protein>
    <submittedName>
        <fullName evidence="2">Uncharacterized protein</fullName>
    </submittedName>
</protein>
<evidence type="ECO:0000313" key="3">
    <source>
        <dbReference type="Proteomes" id="UP000032180"/>
    </source>
</evidence>
<accession>A0A0D9Y139</accession>
<dbReference type="EnsemblPlants" id="LPERR12G14880.1">
    <property type="protein sequence ID" value="LPERR12G14880.1"/>
    <property type="gene ID" value="LPERR12G14880"/>
</dbReference>
<dbReference type="Gramene" id="LPERR12G14880.1">
    <property type="protein sequence ID" value="LPERR12G14880.1"/>
    <property type="gene ID" value="LPERR12G14880"/>
</dbReference>
<reference evidence="2" key="3">
    <citation type="submission" date="2015-04" db="UniProtKB">
        <authorList>
            <consortium name="EnsemblPlants"/>
        </authorList>
    </citation>
    <scope>IDENTIFICATION</scope>
</reference>
<keyword evidence="3" id="KW-1185">Reference proteome</keyword>
<sequence length="81" mass="9070">MAPQALPPAHRLITGREQWLPDHLHQSPALKSVPSPTRHTSMNDIGSNNNVAGADELAFDLQHNKRERRGERNGCERVRKG</sequence>
<dbReference type="HOGENOM" id="CLU_2577308_0_0_1"/>
<evidence type="ECO:0000256" key="1">
    <source>
        <dbReference type="SAM" id="MobiDB-lite"/>
    </source>
</evidence>
<feature type="compositionally biased region" description="Basic and acidic residues" evidence="1">
    <location>
        <begin position="62"/>
        <end position="81"/>
    </location>
</feature>
<feature type="compositionally biased region" description="Polar residues" evidence="1">
    <location>
        <begin position="34"/>
        <end position="51"/>
    </location>
</feature>
<feature type="region of interest" description="Disordered" evidence="1">
    <location>
        <begin position="20"/>
        <end position="81"/>
    </location>
</feature>
<name>A0A0D9Y139_9ORYZ</name>
<reference evidence="2 3" key="1">
    <citation type="submission" date="2012-08" db="EMBL/GenBank/DDBJ databases">
        <title>Oryza genome evolution.</title>
        <authorList>
            <person name="Wing R.A."/>
        </authorList>
    </citation>
    <scope>NUCLEOTIDE SEQUENCE</scope>
</reference>
<dbReference type="AlphaFoldDB" id="A0A0D9Y139"/>
<reference evidence="3" key="2">
    <citation type="submission" date="2013-12" db="EMBL/GenBank/DDBJ databases">
        <authorList>
            <person name="Yu Y."/>
            <person name="Lee S."/>
            <person name="de Baynast K."/>
            <person name="Wissotski M."/>
            <person name="Liu L."/>
            <person name="Talag J."/>
            <person name="Goicoechea J."/>
            <person name="Angelova A."/>
            <person name="Jetty R."/>
            <person name="Kudrna D."/>
            <person name="Golser W."/>
            <person name="Rivera L."/>
            <person name="Zhang J."/>
            <person name="Wing R."/>
        </authorList>
    </citation>
    <scope>NUCLEOTIDE SEQUENCE</scope>
</reference>
<dbReference type="Proteomes" id="UP000032180">
    <property type="component" value="Chromosome 12"/>
</dbReference>
<evidence type="ECO:0000313" key="2">
    <source>
        <dbReference type="EnsemblPlants" id="LPERR12G14880.1"/>
    </source>
</evidence>